<gene>
    <name evidence="1" type="ORF">M947_03520</name>
</gene>
<proteinExistence type="predicted"/>
<organism evidence="1 2">
    <name type="scientific">Sulfurimonas hongkongensis</name>
    <dbReference type="NCBI Taxonomy" id="1172190"/>
    <lineage>
        <taxon>Bacteria</taxon>
        <taxon>Pseudomonadati</taxon>
        <taxon>Campylobacterota</taxon>
        <taxon>Epsilonproteobacteria</taxon>
        <taxon>Campylobacterales</taxon>
        <taxon>Sulfurimonadaceae</taxon>
        <taxon>Sulfurimonas</taxon>
    </lineage>
</organism>
<reference evidence="1 2" key="1">
    <citation type="submission" date="2013-07" db="EMBL/GenBank/DDBJ databases">
        <title>Sulfurimonas hongkongensis AST-10 Genome Sequencing.</title>
        <authorList>
            <person name="Cai L."/>
            <person name="Zhang T."/>
        </authorList>
    </citation>
    <scope>NUCLEOTIDE SEQUENCE [LARGE SCALE GENOMIC DNA]</scope>
    <source>
        <strain evidence="1 2">AST-10</strain>
    </source>
</reference>
<comment type="caution">
    <text evidence="1">The sequence shown here is derived from an EMBL/GenBank/DDBJ whole genome shotgun (WGS) entry which is preliminary data.</text>
</comment>
<evidence type="ECO:0000313" key="1">
    <source>
        <dbReference type="EMBL" id="EQB40104.1"/>
    </source>
</evidence>
<name>T0KSY8_9BACT</name>
<accession>T0KSY8</accession>
<dbReference type="eggNOG" id="COG2911">
    <property type="taxonomic scope" value="Bacteria"/>
</dbReference>
<evidence type="ECO:0000313" key="2">
    <source>
        <dbReference type="Proteomes" id="UP000015520"/>
    </source>
</evidence>
<sequence>MKIIAWILGIIFSLIFLAYIIAFTSFGNSIIAPTIELKIKEQTKMDSKLSTFSLSMSEIDVILEISEQNIIKIKGNYSLFSQSFDLNYKVELNNLASLKPLTNVELRNSLFTNGKVKGDMAFMNIDGVSDVASSTTTYHIELKDLNPTSIIAKINGAKLDELLEMGAQKNYADAKINLDVNFKNIVPNALDGDVVLKTKNGSLNTKVMRDDFNISIPPKTAFAMGLNAKLKGADIIYSYELASNLFKVTSSGSLTPTPLKLNVKYALDIKELELLKPLSGVDVRGSLKVDGTAKGVKEKLIVDAISDVASSETVVLATLEDFETKSVKARIKHLDIAKALFMLKQPHYSDGKFFLDADITNARASKLKGEITTSISDGLLDSNYITKTYEFKSKMPRTLFKLDTKTSLDADRAISKVDLDSSLANLNIKNAVVNIKSGKIKSDYKLNIPNLDSLYFATAQHLRGSLSANGDFTQGEDMTLNLYSKVAGGELVAKLHNDDLKADIKNIQTLDALHMLIYPEMFKSSLDAKLDYNLALKKGKLRGQLKDGEFTKNEMLDLIKQYARIDMYAERFKGDVSADINVDKITASLELKSNTSSIKTKDTKLDTKANSIDSKIDIVANKHPISVTLWGNISSPKVSVDAKELIKKEAQKVIKKEVNKIIEKEVGKSLDKEVGKLLKGFF</sequence>
<dbReference type="RefSeq" id="WP_021286978.1">
    <property type="nucleotide sequence ID" value="NZ_AUPZ01000004.1"/>
</dbReference>
<dbReference type="OrthoDB" id="5328582at2"/>
<dbReference type="Proteomes" id="UP000015520">
    <property type="component" value="Unassembled WGS sequence"/>
</dbReference>
<dbReference type="PATRIC" id="fig|1172190.3.peg.684"/>
<keyword evidence="2" id="KW-1185">Reference proteome</keyword>
<protein>
    <recommendedName>
        <fullName evidence="3">AsmA-like C-terminal domain-containing protein</fullName>
    </recommendedName>
</protein>
<evidence type="ECO:0008006" key="3">
    <source>
        <dbReference type="Google" id="ProtNLM"/>
    </source>
</evidence>
<dbReference type="EMBL" id="AUPZ01000004">
    <property type="protein sequence ID" value="EQB40104.1"/>
    <property type="molecule type" value="Genomic_DNA"/>
</dbReference>
<dbReference type="AlphaFoldDB" id="T0KSY8"/>